<protein>
    <submittedName>
        <fullName evidence="5">FACT complex subunit SSRP1</fullName>
    </submittedName>
</protein>
<dbReference type="AlphaFoldDB" id="A0AAD3CPC0"/>
<dbReference type="InterPro" id="IPR009071">
    <property type="entry name" value="HMG_box_dom"/>
</dbReference>
<evidence type="ECO:0000313" key="5">
    <source>
        <dbReference type="EMBL" id="GFH48636.1"/>
    </source>
</evidence>
<dbReference type="EMBL" id="BLLK01000029">
    <property type="protein sequence ID" value="GFH48636.1"/>
    <property type="molecule type" value="Genomic_DNA"/>
</dbReference>
<dbReference type="Pfam" id="PF00505">
    <property type="entry name" value="HMG_box"/>
    <property type="match status" value="1"/>
</dbReference>
<comment type="caution">
    <text evidence="5">The sequence shown here is derived from an EMBL/GenBank/DDBJ whole genome shotgun (WGS) entry which is preliminary data.</text>
</comment>
<reference evidence="5 6" key="1">
    <citation type="journal article" date="2021" name="Sci. Rep.">
        <title>The genome of the diatom Chaetoceros tenuissimus carries an ancient integrated fragment of an extant virus.</title>
        <authorList>
            <person name="Hongo Y."/>
            <person name="Kimura K."/>
            <person name="Takaki Y."/>
            <person name="Yoshida Y."/>
            <person name="Baba S."/>
            <person name="Kobayashi G."/>
            <person name="Nagasaki K."/>
            <person name="Hano T."/>
            <person name="Tomaru Y."/>
        </authorList>
    </citation>
    <scope>NUCLEOTIDE SEQUENCE [LARGE SCALE GENOMIC DNA]</scope>
    <source>
        <strain evidence="5 6">NIES-3715</strain>
    </source>
</reference>
<gene>
    <name evidence="5" type="ORF">CTEN210_05112</name>
</gene>
<dbReference type="GO" id="GO:0003677">
    <property type="term" value="F:DNA binding"/>
    <property type="evidence" value="ECO:0007669"/>
    <property type="project" value="UniProtKB-UniRule"/>
</dbReference>
<dbReference type="InterPro" id="IPR050342">
    <property type="entry name" value="HMGB"/>
</dbReference>
<dbReference type="Gene3D" id="1.10.30.10">
    <property type="entry name" value="High mobility group box domain"/>
    <property type="match status" value="1"/>
</dbReference>
<organism evidence="5 6">
    <name type="scientific">Chaetoceros tenuissimus</name>
    <dbReference type="NCBI Taxonomy" id="426638"/>
    <lineage>
        <taxon>Eukaryota</taxon>
        <taxon>Sar</taxon>
        <taxon>Stramenopiles</taxon>
        <taxon>Ochrophyta</taxon>
        <taxon>Bacillariophyta</taxon>
        <taxon>Coscinodiscophyceae</taxon>
        <taxon>Chaetocerotophycidae</taxon>
        <taxon>Chaetocerotales</taxon>
        <taxon>Chaetocerotaceae</taxon>
        <taxon>Chaetoceros</taxon>
    </lineage>
</organism>
<keyword evidence="1 2" id="KW-0238">DNA-binding</keyword>
<evidence type="ECO:0000256" key="3">
    <source>
        <dbReference type="SAM" id="MobiDB-lite"/>
    </source>
</evidence>
<dbReference type="InterPro" id="IPR036910">
    <property type="entry name" value="HMG_box_dom_sf"/>
</dbReference>
<evidence type="ECO:0000259" key="4">
    <source>
        <dbReference type="PROSITE" id="PS50118"/>
    </source>
</evidence>
<accession>A0AAD3CPC0</accession>
<dbReference type="PANTHER" id="PTHR48112:SF22">
    <property type="entry name" value="MITOCHONDRIAL TRANSCRIPTION FACTOR A, ISOFORM B"/>
    <property type="match status" value="1"/>
</dbReference>
<feature type="region of interest" description="Disordered" evidence="3">
    <location>
        <begin position="190"/>
        <end position="225"/>
    </location>
</feature>
<feature type="DNA-binding region" description="HMG box" evidence="2">
    <location>
        <begin position="226"/>
        <end position="292"/>
    </location>
</feature>
<name>A0AAD3CPC0_9STRA</name>
<dbReference type="GO" id="GO:0005634">
    <property type="term" value="C:nucleus"/>
    <property type="evidence" value="ECO:0007669"/>
    <property type="project" value="UniProtKB-UniRule"/>
</dbReference>
<dbReference type="SUPFAM" id="SSF47095">
    <property type="entry name" value="HMG-box"/>
    <property type="match status" value="1"/>
</dbReference>
<sequence length="308" mass="34319">MLFNMSTYKTAIVSGLVKDVTNQTQVQQLKQFESPHFRIRKVLSENEQKFCPYDNCNIDLEFGNGMPTKVMIRKSNATGAVFSCVITFRALMGDASECRSDRRVCMIPHGDKVLPHLSCSPSNVEIYVCPSKKPLVQFRSSFRPGGSEEQEDFARVILINLDDNDSFCDFSINPDIDEIKEFTKNDKEAVSEKASNKSSSNKSAKRKSSSGSDRAKKSAKNTKTAPKRGMSAYMFFSISKGPELKAKGIKPPESGILLGKLWREMPDSVKAEFTEKARKDRERYLKEVEDAKAATASVASTSEDSAET</sequence>
<dbReference type="PANTHER" id="PTHR48112">
    <property type="entry name" value="HIGH MOBILITY GROUP PROTEIN DSP1"/>
    <property type="match status" value="1"/>
</dbReference>
<dbReference type="Proteomes" id="UP001054902">
    <property type="component" value="Unassembled WGS sequence"/>
</dbReference>
<feature type="domain" description="HMG box" evidence="4">
    <location>
        <begin position="226"/>
        <end position="292"/>
    </location>
</feature>
<dbReference type="PROSITE" id="PS50118">
    <property type="entry name" value="HMG_BOX_2"/>
    <property type="match status" value="1"/>
</dbReference>
<dbReference type="SMART" id="SM00398">
    <property type="entry name" value="HMG"/>
    <property type="match status" value="1"/>
</dbReference>
<evidence type="ECO:0000256" key="1">
    <source>
        <dbReference type="ARBA" id="ARBA00023125"/>
    </source>
</evidence>
<keyword evidence="2" id="KW-0539">Nucleus</keyword>
<evidence type="ECO:0000256" key="2">
    <source>
        <dbReference type="PROSITE-ProRule" id="PRU00267"/>
    </source>
</evidence>
<proteinExistence type="predicted"/>
<evidence type="ECO:0000313" key="6">
    <source>
        <dbReference type="Proteomes" id="UP001054902"/>
    </source>
</evidence>
<keyword evidence="6" id="KW-1185">Reference proteome</keyword>